<dbReference type="EMBL" id="JRNT01000008">
    <property type="protein sequence ID" value="KGF47617.1"/>
    <property type="molecule type" value="Genomic_DNA"/>
</dbReference>
<dbReference type="eggNOG" id="COG2990">
    <property type="taxonomic scope" value="Bacteria"/>
</dbReference>
<dbReference type="Pfam" id="PF04393">
    <property type="entry name" value="DUF535"/>
    <property type="match status" value="1"/>
</dbReference>
<evidence type="ECO:0000313" key="1">
    <source>
        <dbReference type="EMBL" id="KGF47617.1"/>
    </source>
</evidence>
<comment type="caution">
    <text evidence="1">The sequence shown here is derived from an EMBL/GenBank/DDBJ whole genome shotgun (WGS) entry which is preliminary data.</text>
</comment>
<dbReference type="InterPro" id="IPR007488">
    <property type="entry name" value="DUF535"/>
</dbReference>
<dbReference type="PANTHER" id="PTHR38785:SF1">
    <property type="entry name" value="HOMOLOG OF VIRK"/>
    <property type="match status" value="1"/>
</dbReference>
<evidence type="ECO:0000313" key="2">
    <source>
        <dbReference type="Proteomes" id="UP000029628"/>
    </source>
</evidence>
<dbReference type="GO" id="GO:0006974">
    <property type="term" value="P:DNA damage response"/>
    <property type="evidence" value="ECO:0007669"/>
    <property type="project" value="TreeGrafter"/>
</dbReference>
<name>A0A096BY05_9FIRM</name>
<protein>
    <recommendedName>
        <fullName evidence="3">DUF535 domain-containing protein</fullName>
    </recommendedName>
</protein>
<dbReference type="Proteomes" id="UP000029628">
    <property type="component" value="Unassembled WGS sequence"/>
</dbReference>
<dbReference type="AlphaFoldDB" id="A0A096BY05"/>
<accession>A0A096BY05</accession>
<organism evidence="1 2">
    <name type="scientific">Veillonella montpellierensis DNF00314</name>
    <dbReference type="NCBI Taxonomy" id="1401067"/>
    <lineage>
        <taxon>Bacteria</taxon>
        <taxon>Bacillati</taxon>
        <taxon>Bacillota</taxon>
        <taxon>Negativicutes</taxon>
        <taxon>Veillonellales</taxon>
        <taxon>Veillonellaceae</taxon>
        <taxon>Veillonella</taxon>
    </lineage>
</organism>
<reference evidence="1 2" key="1">
    <citation type="submission" date="2014-07" db="EMBL/GenBank/DDBJ databases">
        <authorList>
            <person name="McCorrison J."/>
            <person name="Sanka R."/>
            <person name="Torralba M."/>
            <person name="Gillis M."/>
            <person name="Haft D.H."/>
            <person name="Methe B."/>
            <person name="Sutton G."/>
            <person name="Nelson K.E."/>
        </authorList>
    </citation>
    <scope>NUCLEOTIDE SEQUENCE [LARGE SCALE GENOMIC DNA]</scope>
    <source>
        <strain evidence="1 2">DNF00314</strain>
    </source>
</reference>
<dbReference type="PANTHER" id="PTHR38785">
    <property type="entry name" value="HOMOLOG OF VIRK"/>
    <property type="match status" value="1"/>
</dbReference>
<evidence type="ECO:0008006" key="3">
    <source>
        <dbReference type="Google" id="ProtNLM"/>
    </source>
</evidence>
<sequence length="313" mass="36749">MGYIRQQRDVAMKIYGNRSWREGRRRWLFVLRSIKNRKQVEAFTNYFQNYAPLPDFLEKHIEVEEVINRIFFYANSSAAERLQGIQDHFDALSQLFSTAGIQQMYRDIGYMDVAEEDKTAGITIWESSELGMQANLVYIPGQRKEGLLSLLLTIDGEGLYHINFRFEKDLETSEIVVHVGTIQGYPNGLDKAKQATKKMYGYRPKNFIFFILRQLATVLGITRMKAVSDEGFYTNTHMIRGNRHKLIRFNPFWEELGGHVSHDVRFYDIPVTEMRKSLEEIKSQKRNQYRNRYAFLDGVTEEIGRRLAPYVRV</sequence>
<gene>
    <name evidence="1" type="ORF">HMPREF0872_04325</name>
</gene>
<dbReference type="RefSeq" id="WP_028258287.1">
    <property type="nucleotide sequence ID" value="NZ_JRNT01000008.1"/>
</dbReference>
<proteinExistence type="predicted"/>
<keyword evidence="2" id="KW-1185">Reference proteome</keyword>